<comment type="caution">
    <text evidence="5">The sequence shown here is derived from an EMBL/GenBank/DDBJ whole genome shotgun (WGS) entry which is preliminary data.</text>
</comment>
<evidence type="ECO:0000256" key="2">
    <source>
        <dbReference type="ARBA" id="ARBA00022737"/>
    </source>
</evidence>
<protein>
    <recommendedName>
        <fullName evidence="7">WD40 repeat-like protein</fullName>
    </recommendedName>
</protein>
<dbReference type="Gene3D" id="2.130.10.10">
    <property type="entry name" value="YVTN repeat-like/Quinoprotein amine dehydrogenase"/>
    <property type="match status" value="2"/>
</dbReference>
<dbReference type="EMBL" id="JAACJJ010000056">
    <property type="protein sequence ID" value="KAF5311940.1"/>
    <property type="molecule type" value="Genomic_DNA"/>
</dbReference>
<dbReference type="AlphaFoldDB" id="A0A8H5AVZ5"/>
<accession>A0A8H5AVZ5</accession>
<dbReference type="InterPro" id="IPR036322">
    <property type="entry name" value="WD40_repeat_dom_sf"/>
</dbReference>
<dbReference type="InterPro" id="IPR001680">
    <property type="entry name" value="WD40_rpt"/>
</dbReference>
<dbReference type="Pfam" id="PF00400">
    <property type="entry name" value="WD40"/>
    <property type="match status" value="4"/>
</dbReference>
<dbReference type="GO" id="GO:0043161">
    <property type="term" value="P:proteasome-mediated ubiquitin-dependent protein catabolic process"/>
    <property type="evidence" value="ECO:0007669"/>
    <property type="project" value="TreeGrafter"/>
</dbReference>
<dbReference type="PRINTS" id="PR00320">
    <property type="entry name" value="GPROTEINBRPT"/>
</dbReference>
<sequence>MSNPRNNAGGDSPYDRSNEPDNEGQGTSLQDLLSNLFSAEAARSPSGNGTGSNNNSPGIRLSGITLQDLARLMSVGTRTGQRITVVPDYEDEDDVEEDDGDADYMDEDEESHYRTNQWFPPHKEPQKVGLDLLASGEFGRVDVKNRARRDRPSRNISRRVLNQFAHPMPMYNREAVQANLVPNTNGVTVASYEANMYTAQFSDDASFYYTCAQDFKLHVFDMRAPPTEEQYPARTQRRRQAYVPGLVTQMPVRKVIQGNPGRWTITDANLSPDNERLIYSSIAPTVYMTSIAPDGNTAQTPIHFSDPVSRTSPFYGLSDSFGIWSCRFSADGNEIVAGGSRQIFVYDLLANRRTVKITAHADDVNSCCWADTTSGNVLVSASDDATLKVWDRRSLGTSRKPSGVLMGHTEGLTYVSAKGDGRYIISNGKDQACRLWDLRKMRTNAEYEESSQERRYYGIRNFDYRYPHYPRPKHEAHPKDCSVMTYRGHSVLRTLIRCHFSPAETTGAQYIYSGSADGRVHIWSLDGTVVQVLDRSKTLPASFSADGPEPEPTGGSNSDICVRDVSWSSKEPVIMSAGWHSERGGTVIARHAFKGLSKLPGGLEDWAEKKRLERSEPEVPPLRRRYHVPGRYYGSSDVDED</sequence>
<keyword evidence="6" id="KW-1185">Reference proteome</keyword>
<dbReference type="GO" id="GO:0080008">
    <property type="term" value="C:Cul4-RING E3 ubiquitin ligase complex"/>
    <property type="evidence" value="ECO:0007669"/>
    <property type="project" value="TreeGrafter"/>
</dbReference>
<evidence type="ECO:0008006" key="7">
    <source>
        <dbReference type="Google" id="ProtNLM"/>
    </source>
</evidence>
<dbReference type="Proteomes" id="UP000567179">
    <property type="component" value="Unassembled WGS sequence"/>
</dbReference>
<dbReference type="SMART" id="SM00320">
    <property type="entry name" value="WD40"/>
    <property type="match status" value="6"/>
</dbReference>
<dbReference type="PANTHER" id="PTHR19847">
    <property type="entry name" value="DDB1- AND CUL4-ASSOCIATED FACTOR 11"/>
    <property type="match status" value="1"/>
</dbReference>
<keyword evidence="1 3" id="KW-0853">WD repeat</keyword>
<name>A0A8H5AVZ5_9AGAR</name>
<evidence type="ECO:0000313" key="6">
    <source>
        <dbReference type="Proteomes" id="UP000567179"/>
    </source>
</evidence>
<dbReference type="InterPro" id="IPR051859">
    <property type="entry name" value="DCAF"/>
</dbReference>
<feature type="compositionally biased region" description="Polar residues" evidence="4">
    <location>
        <begin position="24"/>
        <end position="37"/>
    </location>
</feature>
<dbReference type="PANTHER" id="PTHR19847:SF7">
    <property type="entry name" value="DDB1- AND CUL4-ASSOCIATED FACTOR 11"/>
    <property type="match status" value="1"/>
</dbReference>
<dbReference type="OrthoDB" id="63070at2759"/>
<feature type="repeat" description="WD" evidence="3">
    <location>
        <begin position="357"/>
        <end position="391"/>
    </location>
</feature>
<evidence type="ECO:0000256" key="1">
    <source>
        <dbReference type="ARBA" id="ARBA00022574"/>
    </source>
</evidence>
<feature type="compositionally biased region" description="Low complexity" evidence="4">
    <location>
        <begin position="44"/>
        <end position="58"/>
    </location>
</feature>
<organism evidence="5 6">
    <name type="scientific">Psilocybe cf. subviscida</name>
    <dbReference type="NCBI Taxonomy" id="2480587"/>
    <lineage>
        <taxon>Eukaryota</taxon>
        <taxon>Fungi</taxon>
        <taxon>Dikarya</taxon>
        <taxon>Basidiomycota</taxon>
        <taxon>Agaricomycotina</taxon>
        <taxon>Agaricomycetes</taxon>
        <taxon>Agaricomycetidae</taxon>
        <taxon>Agaricales</taxon>
        <taxon>Agaricineae</taxon>
        <taxon>Strophariaceae</taxon>
        <taxon>Psilocybe</taxon>
    </lineage>
</organism>
<feature type="repeat" description="WD" evidence="3">
    <location>
        <begin position="405"/>
        <end position="446"/>
    </location>
</feature>
<dbReference type="InterPro" id="IPR015943">
    <property type="entry name" value="WD40/YVTN_repeat-like_dom_sf"/>
</dbReference>
<dbReference type="PROSITE" id="PS50294">
    <property type="entry name" value="WD_REPEATS_REGION"/>
    <property type="match status" value="2"/>
</dbReference>
<feature type="region of interest" description="Disordered" evidence="4">
    <location>
        <begin position="540"/>
        <end position="559"/>
    </location>
</feature>
<dbReference type="PROSITE" id="PS50082">
    <property type="entry name" value="WD_REPEATS_2"/>
    <property type="match status" value="2"/>
</dbReference>
<reference evidence="5 6" key="1">
    <citation type="journal article" date="2020" name="ISME J.">
        <title>Uncovering the hidden diversity of litter-decomposition mechanisms in mushroom-forming fungi.</title>
        <authorList>
            <person name="Floudas D."/>
            <person name="Bentzer J."/>
            <person name="Ahren D."/>
            <person name="Johansson T."/>
            <person name="Persson P."/>
            <person name="Tunlid A."/>
        </authorList>
    </citation>
    <scope>NUCLEOTIDE SEQUENCE [LARGE SCALE GENOMIC DNA]</scope>
    <source>
        <strain evidence="5 6">CBS 101986</strain>
    </source>
</reference>
<gene>
    <name evidence="5" type="ORF">D9619_002724</name>
</gene>
<proteinExistence type="predicted"/>
<keyword evidence="2" id="KW-0677">Repeat</keyword>
<evidence type="ECO:0000313" key="5">
    <source>
        <dbReference type="EMBL" id="KAF5311940.1"/>
    </source>
</evidence>
<feature type="region of interest" description="Disordered" evidence="4">
    <location>
        <begin position="1"/>
        <end position="59"/>
    </location>
</feature>
<evidence type="ECO:0000256" key="4">
    <source>
        <dbReference type="SAM" id="MobiDB-lite"/>
    </source>
</evidence>
<dbReference type="InterPro" id="IPR020472">
    <property type="entry name" value="WD40_PAC1"/>
</dbReference>
<evidence type="ECO:0000256" key="3">
    <source>
        <dbReference type="PROSITE-ProRule" id="PRU00221"/>
    </source>
</evidence>
<dbReference type="SUPFAM" id="SSF50978">
    <property type="entry name" value="WD40 repeat-like"/>
    <property type="match status" value="1"/>
</dbReference>